<accession>W4MA73</accession>
<protein>
    <recommendedName>
        <fullName evidence="4">Mandelate racemase/muconate lactonizing enzyme C-terminal domain-containing protein</fullName>
    </recommendedName>
</protein>
<dbReference type="SFLD" id="SFLDS00001">
    <property type="entry name" value="Enolase"/>
    <property type="match status" value="1"/>
</dbReference>
<evidence type="ECO:0000256" key="3">
    <source>
        <dbReference type="ARBA" id="ARBA00022842"/>
    </source>
</evidence>
<feature type="domain" description="Mandelate racemase/muconate lactonizing enzyme C-terminal" evidence="4">
    <location>
        <begin position="147"/>
        <end position="244"/>
    </location>
</feature>
<evidence type="ECO:0000313" key="6">
    <source>
        <dbReference type="Proteomes" id="UP000019140"/>
    </source>
</evidence>
<dbReference type="InterPro" id="IPR036849">
    <property type="entry name" value="Enolase-like_C_sf"/>
</dbReference>
<dbReference type="SFLD" id="SFLDF00557">
    <property type="entry name" value="3_6-anhydro-alpha-L-galactonat"/>
    <property type="match status" value="1"/>
</dbReference>
<dbReference type="Pfam" id="PF02746">
    <property type="entry name" value="MR_MLE_N"/>
    <property type="match status" value="1"/>
</dbReference>
<dbReference type="SFLD" id="SFLDG00179">
    <property type="entry name" value="mandelate_racemase"/>
    <property type="match status" value="1"/>
</dbReference>
<dbReference type="Gene3D" id="3.30.390.10">
    <property type="entry name" value="Enolase-like, N-terminal domain"/>
    <property type="match status" value="1"/>
</dbReference>
<dbReference type="CDD" id="cd03316">
    <property type="entry name" value="MR_like"/>
    <property type="match status" value="1"/>
</dbReference>
<dbReference type="InterPro" id="IPR013341">
    <property type="entry name" value="Mandelate_racemase_N_dom"/>
</dbReference>
<reference evidence="5 6" key="1">
    <citation type="journal article" date="2014" name="Nature">
        <title>An environmental bacterial taxon with a large and distinct metabolic repertoire.</title>
        <authorList>
            <person name="Wilson M.C."/>
            <person name="Mori T."/>
            <person name="Ruckert C."/>
            <person name="Uria A.R."/>
            <person name="Helf M.J."/>
            <person name="Takada K."/>
            <person name="Gernert C."/>
            <person name="Steffens U.A."/>
            <person name="Heycke N."/>
            <person name="Schmitt S."/>
            <person name="Rinke C."/>
            <person name="Helfrich E.J."/>
            <person name="Brachmann A.O."/>
            <person name="Gurgui C."/>
            <person name="Wakimoto T."/>
            <person name="Kracht M."/>
            <person name="Crusemann M."/>
            <person name="Hentschel U."/>
            <person name="Abe I."/>
            <person name="Matsunaga S."/>
            <person name="Kalinowski J."/>
            <person name="Takeyama H."/>
            <person name="Piel J."/>
        </authorList>
    </citation>
    <scope>NUCLEOTIDE SEQUENCE [LARGE SCALE GENOMIC DNA]</scope>
    <source>
        <strain evidence="6">TSY2</strain>
    </source>
</reference>
<name>W4MA73_9BACT</name>
<dbReference type="InterPro" id="IPR029065">
    <property type="entry name" value="Enolase_C-like"/>
</dbReference>
<organism evidence="5 6">
    <name type="scientific">Candidatus Entotheonella gemina</name>
    <dbReference type="NCBI Taxonomy" id="1429439"/>
    <lineage>
        <taxon>Bacteria</taxon>
        <taxon>Pseudomonadati</taxon>
        <taxon>Nitrospinota/Tectimicrobiota group</taxon>
        <taxon>Candidatus Tectimicrobiota</taxon>
        <taxon>Candidatus Entotheonellia</taxon>
        <taxon>Candidatus Entotheonellales</taxon>
        <taxon>Candidatus Entotheonellaceae</taxon>
        <taxon>Candidatus Entotheonella</taxon>
    </lineage>
</organism>
<evidence type="ECO:0000256" key="2">
    <source>
        <dbReference type="ARBA" id="ARBA00022723"/>
    </source>
</evidence>
<evidence type="ECO:0000256" key="1">
    <source>
        <dbReference type="ARBA" id="ARBA00001946"/>
    </source>
</evidence>
<gene>
    <name evidence="5" type="ORF">ETSY2_16530</name>
</gene>
<dbReference type="InterPro" id="IPR046945">
    <property type="entry name" value="RHMD-like"/>
</dbReference>
<dbReference type="SUPFAM" id="SSF54826">
    <property type="entry name" value="Enolase N-terminal domain-like"/>
    <property type="match status" value="1"/>
</dbReference>
<dbReference type="Gene3D" id="3.20.20.120">
    <property type="entry name" value="Enolase-like C-terminal domain"/>
    <property type="match status" value="1"/>
</dbReference>
<keyword evidence="6" id="KW-1185">Reference proteome</keyword>
<comment type="caution">
    <text evidence="5">The sequence shown here is derived from an EMBL/GenBank/DDBJ whole genome shotgun (WGS) entry which is preliminary data.</text>
</comment>
<evidence type="ECO:0000313" key="5">
    <source>
        <dbReference type="EMBL" id="ETX06537.1"/>
    </source>
</evidence>
<dbReference type="InterPro" id="IPR034382">
    <property type="entry name" value="AHGA_cycloisomerase"/>
</dbReference>
<dbReference type="GO" id="GO:0016836">
    <property type="term" value="F:hydro-lyase activity"/>
    <property type="evidence" value="ECO:0007669"/>
    <property type="project" value="TreeGrafter"/>
</dbReference>
<dbReference type="PROSITE" id="PS00909">
    <property type="entry name" value="MR_MLE_2"/>
    <property type="match status" value="1"/>
</dbReference>
<dbReference type="GO" id="GO:0016853">
    <property type="term" value="F:isomerase activity"/>
    <property type="evidence" value="ECO:0007669"/>
    <property type="project" value="InterPro"/>
</dbReference>
<keyword evidence="2" id="KW-0479">Metal-binding</keyword>
<dbReference type="GO" id="GO:0000287">
    <property type="term" value="F:magnesium ion binding"/>
    <property type="evidence" value="ECO:0007669"/>
    <property type="project" value="TreeGrafter"/>
</dbReference>
<dbReference type="PATRIC" id="fig|1429439.4.peg.2808"/>
<dbReference type="Pfam" id="PF13378">
    <property type="entry name" value="MR_MLE_C"/>
    <property type="match status" value="1"/>
</dbReference>
<comment type="cofactor">
    <cofactor evidence="1">
        <name>Mg(2+)</name>
        <dbReference type="ChEBI" id="CHEBI:18420"/>
    </cofactor>
</comment>
<dbReference type="AlphaFoldDB" id="W4MA73"/>
<dbReference type="GO" id="GO:0009063">
    <property type="term" value="P:amino acid catabolic process"/>
    <property type="evidence" value="ECO:0007669"/>
    <property type="project" value="InterPro"/>
</dbReference>
<keyword evidence="3" id="KW-0460">Magnesium</keyword>
<sequence>MQIVSIRTDHYRIPLPTVLSDSTHGNISHFALVTARVCTDDGLEGLGYTYTVGNIGGAAVHAVMERDLAPVLQGADPRRIEQLWEQMWWHVHFVGRGGLTAFAMAALDIALWDLKGKREGEPLWRLLGGHDPRVNVYAGGIDLQFTLDELMQQTEGFLQQGFHAIKMKAGRDRLSEDVERVAVMRDKLGPDFPLMVDANMRWSVAEAIRAAQALQPYGLYWLEEPIIPDDIDGHARIAREGSIPLATGENLHSVYEFQQMITRGHIAFPEPDVATVGGITPWLKIAHLAEMHNLPVTTHGVHDLQVHLLAAIPNASYLEVHGFGLDRFIVEPLKLVDGYALAPERPGHGVEMNWEALEGYRDV</sequence>
<evidence type="ECO:0000259" key="4">
    <source>
        <dbReference type="SMART" id="SM00922"/>
    </source>
</evidence>
<dbReference type="PANTHER" id="PTHR13794">
    <property type="entry name" value="ENOLASE SUPERFAMILY, MANDELATE RACEMASE"/>
    <property type="match status" value="1"/>
</dbReference>
<dbReference type="InterPro" id="IPR029017">
    <property type="entry name" value="Enolase-like_N"/>
</dbReference>
<dbReference type="SMART" id="SM00922">
    <property type="entry name" value="MR_MLE"/>
    <property type="match status" value="1"/>
</dbReference>
<dbReference type="EMBL" id="AZHX01000672">
    <property type="protein sequence ID" value="ETX06537.1"/>
    <property type="molecule type" value="Genomic_DNA"/>
</dbReference>
<proteinExistence type="predicted"/>
<dbReference type="PANTHER" id="PTHR13794:SF58">
    <property type="entry name" value="MITOCHONDRIAL ENOLASE SUPERFAMILY MEMBER 1"/>
    <property type="match status" value="1"/>
</dbReference>
<dbReference type="GO" id="GO:0019388">
    <property type="term" value="P:galactose catabolic process"/>
    <property type="evidence" value="ECO:0007669"/>
    <property type="project" value="InterPro"/>
</dbReference>
<dbReference type="Proteomes" id="UP000019140">
    <property type="component" value="Unassembled WGS sequence"/>
</dbReference>
<dbReference type="InterPro" id="IPR013342">
    <property type="entry name" value="Mandelate_racemase_C"/>
</dbReference>
<dbReference type="HOGENOM" id="CLU_030273_3_1_7"/>
<dbReference type="PROSITE" id="PS00908">
    <property type="entry name" value="MR_MLE_1"/>
    <property type="match status" value="1"/>
</dbReference>
<dbReference type="SUPFAM" id="SSF51604">
    <property type="entry name" value="Enolase C-terminal domain-like"/>
    <property type="match status" value="1"/>
</dbReference>
<dbReference type="InterPro" id="IPR018110">
    <property type="entry name" value="Mandel_Rmase/mucon_lact_enz_CS"/>
</dbReference>